<dbReference type="RefSeq" id="WP_113866466.1">
    <property type="nucleotide sequence ID" value="NZ_AGJP01000001.1"/>
</dbReference>
<reference evidence="2 3" key="1">
    <citation type="submission" date="2018-06" db="EMBL/GenBank/DDBJ databases">
        <title>Genomic Encyclopedia of Type Strains, Phase IV (KMG-IV): sequencing the most valuable type-strain genomes for metagenomic binning, comparative biology and taxonomic classification.</title>
        <authorList>
            <person name="Goeker M."/>
        </authorList>
    </citation>
    <scope>NUCLEOTIDE SEQUENCE [LARGE SCALE GENOMIC DNA]</scope>
    <source>
        <strain evidence="2 3">DSM 30166</strain>
    </source>
</reference>
<dbReference type="PANTHER" id="PTHR34610:SF3">
    <property type="entry name" value="SSL7007 PROTEIN"/>
    <property type="match status" value="1"/>
</dbReference>
<dbReference type="Pfam" id="PF13470">
    <property type="entry name" value="PIN_3"/>
    <property type="match status" value="1"/>
</dbReference>
<dbReference type="NCBIfam" id="TIGR00305">
    <property type="entry name" value="putative toxin-antitoxin system toxin component, PIN family"/>
    <property type="match status" value="1"/>
</dbReference>
<gene>
    <name evidence="2" type="ORF">DES54_11533</name>
</gene>
<organism evidence="2 3">
    <name type="scientific">Brenneria salicis ATCC 15712 = DSM 30166</name>
    <dbReference type="NCBI Taxonomy" id="714314"/>
    <lineage>
        <taxon>Bacteria</taxon>
        <taxon>Pseudomonadati</taxon>
        <taxon>Pseudomonadota</taxon>
        <taxon>Gammaproteobacteria</taxon>
        <taxon>Enterobacterales</taxon>
        <taxon>Pectobacteriaceae</taxon>
        <taxon>Brenneria</taxon>
    </lineage>
</organism>
<dbReference type="InterPro" id="IPR002716">
    <property type="entry name" value="PIN_dom"/>
</dbReference>
<feature type="domain" description="PIN" evidence="1">
    <location>
        <begin position="2"/>
        <end position="115"/>
    </location>
</feature>
<comment type="caution">
    <text evidence="2">The sequence shown here is derived from an EMBL/GenBank/DDBJ whole genome shotgun (WGS) entry which is preliminary data.</text>
</comment>
<keyword evidence="3" id="KW-1185">Reference proteome</keyword>
<dbReference type="SUPFAM" id="SSF88723">
    <property type="entry name" value="PIN domain-like"/>
    <property type="match status" value="1"/>
</dbReference>
<dbReference type="EMBL" id="QNRY01000015">
    <property type="protein sequence ID" value="RBP62696.1"/>
    <property type="molecule type" value="Genomic_DNA"/>
</dbReference>
<dbReference type="InterPro" id="IPR029060">
    <property type="entry name" value="PIN-like_dom_sf"/>
</dbReference>
<accession>A0A366I6U2</accession>
<protein>
    <submittedName>
        <fullName evidence="2">Putative PIN family toxin of toxin-antitoxin system</fullName>
    </submittedName>
</protein>
<dbReference type="Proteomes" id="UP000253046">
    <property type="component" value="Unassembled WGS sequence"/>
</dbReference>
<name>A0A366I6U2_9GAMM</name>
<evidence type="ECO:0000313" key="2">
    <source>
        <dbReference type="EMBL" id="RBP62696.1"/>
    </source>
</evidence>
<sequence>MRLILDTATMVAAIRSDAGASRRLLVAALERRFTLLASVPLMIEYQAVMTRPEHLEASGLSVEDVDALLDAVAAVTEHVRLAFLWRPMVRDPDDDMVLEAAVNGNAQAIVTFNIRDFGKAASRFGIDVVSPGEAWKRMEARK</sequence>
<evidence type="ECO:0000259" key="1">
    <source>
        <dbReference type="Pfam" id="PF13470"/>
    </source>
</evidence>
<evidence type="ECO:0000313" key="3">
    <source>
        <dbReference type="Proteomes" id="UP000253046"/>
    </source>
</evidence>
<dbReference type="AlphaFoldDB" id="A0A366I6U2"/>
<dbReference type="OrthoDB" id="211933at2"/>
<proteinExistence type="predicted"/>
<dbReference type="PANTHER" id="PTHR34610">
    <property type="entry name" value="SSL7007 PROTEIN"/>
    <property type="match status" value="1"/>
</dbReference>
<dbReference type="InterPro" id="IPR002850">
    <property type="entry name" value="PIN_toxin-like"/>
</dbReference>